<dbReference type="EC" id="4.2.1.17" evidence="2"/>
<dbReference type="Proteomes" id="UP000005143">
    <property type="component" value="Unassembled WGS sequence"/>
</dbReference>
<dbReference type="Gene3D" id="3.90.226.10">
    <property type="entry name" value="2-enoyl-CoA Hydratase, Chain A, domain 1"/>
    <property type="match status" value="1"/>
</dbReference>
<comment type="similarity">
    <text evidence="1">Belongs to the enoyl-CoA hydratase/isomerase family.</text>
</comment>
<dbReference type="PANTHER" id="PTHR43802:SF1">
    <property type="entry name" value="IP11341P-RELATED"/>
    <property type="match status" value="1"/>
</dbReference>
<dbReference type="SUPFAM" id="SSF52096">
    <property type="entry name" value="ClpP/crotonase"/>
    <property type="match status" value="1"/>
</dbReference>
<dbReference type="InterPro" id="IPR029045">
    <property type="entry name" value="ClpP/crotonase-like_dom_sf"/>
</dbReference>
<comment type="caution">
    <text evidence="2">The sequence shown here is derived from an EMBL/GenBank/DDBJ whole genome shotgun (WGS) entry which is preliminary data.</text>
</comment>
<dbReference type="AlphaFoldDB" id="H0E2F1"/>
<organism evidence="2 3">
    <name type="scientific">Patulibacter medicamentivorans</name>
    <dbReference type="NCBI Taxonomy" id="1097667"/>
    <lineage>
        <taxon>Bacteria</taxon>
        <taxon>Bacillati</taxon>
        <taxon>Actinomycetota</taxon>
        <taxon>Thermoleophilia</taxon>
        <taxon>Solirubrobacterales</taxon>
        <taxon>Patulibacteraceae</taxon>
        <taxon>Patulibacter</taxon>
    </lineage>
</organism>
<dbReference type="PANTHER" id="PTHR43802">
    <property type="entry name" value="ENOYL-COA HYDRATASE"/>
    <property type="match status" value="1"/>
</dbReference>
<dbReference type="PATRIC" id="fig|1097667.3.peg.961"/>
<dbReference type="RefSeq" id="WP_007571510.1">
    <property type="nucleotide sequence ID" value="NZ_AGUD01000044.1"/>
</dbReference>
<keyword evidence="3" id="KW-1185">Reference proteome</keyword>
<name>H0E2F1_9ACTN</name>
<protein>
    <submittedName>
        <fullName evidence="2">Enoyl-CoA hydratase</fullName>
        <ecNumber evidence="2">4.2.1.17</ecNumber>
    </submittedName>
</protein>
<dbReference type="CDD" id="cd06558">
    <property type="entry name" value="crotonase-like"/>
    <property type="match status" value="1"/>
</dbReference>
<evidence type="ECO:0000313" key="3">
    <source>
        <dbReference type="Proteomes" id="UP000005143"/>
    </source>
</evidence>
<accession>H0E2F1</accession>
<gene>
    <name evidence="2" type="ORF">PAI11_09640</name>
</gene>
<dbReference type="Pfam" id="PF00378">
    <property type="entry name" value="ECH_1"/>
    <property type="match status" value="1"/>
</dbReference>
<sequence>MPGMAESLDASTPAEPVVLVARDGAIGRLTLNRPAARNAITTELGVALERGLRDLAGDERIAVIVIRGAGGHLSAGGDFHELERLRASVDPSPREALAALFVAFRRACDVIAELPVPVVVAVEGYAMAGGFELIQAADVAIAAEDATLADNHSNFGQVPGGGGSQRLARLVGRPRALGLILTGDRLSGAQAAEWGLVYRAVPAADLDDALAALLDQLAGKDRTAIARSKALVRGGLDGSLAAGLDRELDVVLEHLDGDSAGAGIDRFKARS</sequence>
<dbReference type="InterPro" id="IPR001753">
    <property type="entry name" value="Enoyl-CoA_hydra/iso"/>
</dbReference>
<evidence type="ECO:0000313" key="2">
    <source>
        <dbReference type="EMBL" id="EHN12136.1"/>
    </source>
</evidence>
<proteinExistence type="inferred from homology"/>
<keyword evidence="2" id="KW-0456">Lyase</keyword>
<reference evidence="2 3" key="1">
    <citation type="journal article" date="2013" name="Biodegradation">
        <title>Quantitative proteomic analysis of ibuprofen-degrading Patulibacter sp. strain I11.</title>
        <authorList>
            <person name="Almeida B."/>
            <person name="Kjeldal H."/>
            <person name="Lolas I."/>
            <person name="Knudsen A.D."/>
            <person name="Carvalho G."/>
            <person name="Nielsen K.L."/>
            <person name="Barreto Crespo M.T."/>
            <person name="Stensballe A."/>
            <person name="Nielsen J.L."/>
        </authorList>
    </citation>
    <scope>NUCLEOTIDE SEQUENCE [LARGE SCALE GENOMIC DNA]</scope>
    <source>
        <strain evidence="2 3">I11</strain>
    </source>
</reference>
<dbReference type="GO" id="GO:0004300">
    <property type="term" value="F:enoyl-CoA hydratase activity"/>
    <property type="evidence" value="ECO:0007669"/>
    <property type="project" value="UniProtKB-EC"/>
</dbReference>
<dbReference type="EMBL" id="AGUD01000044">
    <property type="protein sequence ID" value="EHN12136.1"/>
    <property type="molecule type" value="Genomic_DNA"/>
</dbReference>
<evidence type="ECO:0000256" key="1">
    <source>
        <dbReference type="ARBA" id="ARBA00005254"/>
    </source>
</evidence>